<dbReference type="Proteomes" id="UP000270296">
    <property type="component" value="Unassembled WGS sequence"/>
</dbReference>
<gene>
    <name evidence="3" type="ORF">SBAD_LOCUS8699</name>
</gene>
<proteinExistence type="predicted"/>
<feature type="region of interest" description="Disordered" evidence="1">
    <location>
        <begin position="219"/>
        <end position="248"/>
    </location>
</feature>
<dbReference type="WBParaSite" id="SBAD_0000901201-mRNA-1">
    <property type="protein sequence ID" value="SBAD_0000901201-mRNA-1"/>
    <property type="gene ID" value="SBAD_0000901201"/>
</dbReference>
<evidence type="ECO:0000256" key="2">
    <source>
        <dbReference type="SAM" id="Phobius"/>
    </source>
</evidence>
<keyword evidence="2" id="KW-0472">Membrane</keyword>
<keyword evidence="2" id="KW-1133">Transmembrane helix</keyword>
<dbReference type="AlphaFoldDB" id="A0A183IYK1"/>
<evidence type="ECO:0000313" key="3">
    <source>
        <dbReference type="EMBL" id="VDP18699.1"/>
    </source>
</evidence>
<keyword evidence="4" id="KW-1185">Reference proteome</keyword>
<sequence length="445" mass="50741">MLSKVAEEIISDQLNGQRERMMVPLDELPFTESCPTTLSPAHFEYNMQHSGLDETSYSANGEEITALQNDGSSVEAGGFIRDSLPNQDPVFRESSSVIPVEEVESIRFEALPSDEDSPESAMSALVCDKTFLQMVNSDDENLNPSTIDSLVNKVSEEDVSSQRDQMTVRNEESSCIETLETNPLPVRSEAAHPMGNNSHDAELDGASDLRNGEAISPLLNNKTSSEAGDLVRHSSPGQIPDDSSPRMTSRDNIAKLICGSYIPRKRFPRLNENNFASPYLRRRLRMKIEHRKHNVMIDGQMKVGWRGTRQLFDRTVPLRCPRCRLSFEELVEDEDDLSNEQSSNVAKDRKRIVKQKLICRRSHVDRRCREDTFQRQQMYSHNVNCSFRGEECARRYNDIVVDGHGLGQFLSRDTRFVMIALTLIIMLYFLYDFVFRHYLDTVFLP</sequence>
<evidence type="ECO:0000313" key="4">
    <source>
        <dbReference type="Proteomes" id="UP000270296"/>
    </source>
</evidence>
<organism evidence="5">
    <name type="scientific">Soboliphyme baturini</name>
    <dbReference type="NCBI Taxonomy" id="241478"/>
    <lineage>
        <taxon>Eukaryota</taxon>
        <taxon>Metazoa</taxon>
        <taxon>Ecdysozoa</taxon>
        <taxon>Nematoda</taxon>
        <taxon>Enoplea</taxon>
        <taxon>Dorylaimia</taxon>
        <taxon>Dioctophymatida</taxon>
        <taxon>Dioctophymatoidea</taxon>
        <taxon>Soboliphymatidae</taxon>
        <taxon>Soboliphyme</taxon>
    </lineage>
</organism>
<reference evidence="3 4" key="2">
    <citation type="submission" date="2018-11" db="EMBL/GenBank/DDBJ databases">
        <authorList>
            <consortium name="Pathogen Informatics"/>
        </authorList>
    </citation>
    <scope>NUCLEOTIDE SEQUENCE [LARGE SCALE GENOMIC DNA]</scope>
</reference>
<evidence type="ECO:0000256" key="1">
    <source>
        <dbReference type="SAM" id="MobiDB-lite"/>
    </source>
</evidence>
<protein>
    <submittedName>
        <fullName evidence="3 5">Uncharacterized protein</fullName>
    </submittedName>
</protein>
<feature type="transmembrane region" description="Helical" evidence="2">
    <location>
        <begin position="416"/>
        <end position="435"/>
    </location>
</feature>
<reference evidence="5" key="1">
    <citation type="submission" date="2016-06" db="UniProtKB">
        <authorList>
            <consortium name="WormBaseParasite"/>
        </authorList>
    </citation>
    <scope>IDENTIFICATION</scope>
</reference>
<keyword evidence="2" id="KW-0812">Transmembrane</keyword>
<evidence type="ECO:0000313" key="5">
    <source>
        <dbReference type="WBParaSite" id="SBAD_0000901201-mRNA-1"/>
    </source>
</evidence>
<accession>A0A183IYK1</accession>
<name>A0A183IYK1_9BILA</name>
<dbReference type="EMBL" id="UZAM01011869">
    <property type="protein sequence ID" value="VDP18699.1"/>
    <property type="molecule type" value="Genomic_DNA"/>
</dbReference>